<evidence type="ECO:0000256" key="4">
    <source>
        <dbReference type="ARBA" id="ARBA00023136"/>
    </source>
</evidence>
<organism evidence="6 7">
    <name type="scientific">Marinithermus hydrothermalis (strain DSM 14884 / JCM 11576 / T1)</name>
    <dbReference type="NCBI Taxonomy" id="869210"/>
    <lineage>
        <taxon>Bacteria</taxon>
        <taxon>Thermotogati</taxon>
        <taxon>Deinococcota</taxon>
        <taxon>Deinococci</taxon>
        <taxon>Thermales</taxon>
        <taxon>Thermaceae</taxon>
        <taxon>Marinithermus</taxon>
    </lineage>
</organism>
<dbReference type="PANTHER" id="PTHR43701">
    <property type="entry name" value="MEMBRANE TRANSPORTER PROTEIN MJ0441-RELATED"/>
    <property type="match status" value="1"/>
</dbReference>
<keyword evidence="5" id="KW-1003">Cell membrane</keyword>
<comment type="similarity">
    <text evidence="5">Belongs to the 4-toluene sulfonate uptake permease (TSUP) (TC 2.A.102) family.</text>
</comment>
<feature type="transmembrane region" description="Helical" evidence="5">
    <location>
        <begin position="96"/>
        <end position="117"/>
    </location>
</feature>
<dbReference type="OrthoDB" id="32678at2"/>
<keyword evidence="2 5" id="KW-0812">Transmembrane</keyword>
<sequence>MAVGLGLLIALGVGLSGVGAGTLTAPLLILALGVPPAEAVGTALVYGALAKLLAGGVYLARGQVDAGVLGRMLLGGVPGVVLGSLFLDRLKAQGGVVLAVLGGTVAFSALWGLGRALSGRAVPKARPHLIPLGAFGIGLEMGFASAGAGALGTLLLLGTTRLAPARVVGTDLAFGLVAATVGGGLHLGMGNVNLPLLAELALGGSVGAVAGAFLAGRIPARPLRLGLLAWLVLVGASLVYRGLALAKGGMG</sequence>
<evidence type="ECO:0000256" key="3">
    <source>
        <dbReference type="ARBA" id="ARBA00022989"/>
    </source>
</evidence>
<comment type="subcellular location">
    <subcellularLocation>
        <location evidence="5">Cell membrane</location>
        <topology evidence="5">Multi-pass membrane protein</topology>
    </subcellularLocation>
    <subcellularLocation>
        <location evidence="1">Membrane</location>
        <topology evidence="1">Multi-pass membrane protein</topology>
    </subcellularLocation>
</comment>
<evidence type="ECO:0000313" key="7">
    <source>
        <dbReference type="Proteomes" id="UP000007030"/>
    </source>
</evidence>
<dbReference type="Proteomes" id="UP000007030">
    <property type="component" value="Chromosome"/>
</dbReference>
<dbReference type="STRING" id="869210.Marky_1867"/>
<reference evidence="6 7" key="1">
    <citation type="journal article" date="2012" name="Stand. Genomic Sci.">
        <title>Complete genome sequence of the aerobic, heterotroph Marinithermus hydrothermalis type strain (T1(T)) from a deep-sea hydrothermal vent chimney.</title>
        <authorList>
            <person name="Copeland A."/>
            <person name="Gu W."/>
            <person name="Yasawong M."/>
            <person name="Lapidus A."/>
            <person name="Lucas S."/>
            <person name="Deshpande S."/>
            <person name="Pagani I."/>
            <person name="Tapia R."/>
            <person name="Cheng J.F."/>
            <person name="Goodwin L.A."/>
            <person name="Pitluck S."/>
            <person name="Liolios K."/>
            <person name="Ivanova N."/>
            <person name="Mavromatis K."/>
            <person name="Mikhailova N."/>
            <person name="Pati A."/>
            <person name="Chen A."/>
            <person name="Palaniappan K."/>
            <person name="Land M."/>
            <person name="Pan C."/>
            <person name="Brambilla E.M."/>
            <person name="Rohde M."/>
            <person name="Tindall B.J."/>
            <person name="Sikorski J."/>
            <person name="Goker M."/>
            <person name="Detter J.C."/>
            <person name="Bristow J."/>
            <person name="Eisen J.A."/>
            <person name="Markowitz V."/>
            <person name="Hugenholtz P."/>
            <person name="Kyrpides N.C."/>
            <person name="Klenk H.P."/>
            <person name="Woyke T."/>
        </authorList>
    </citation>
    <scope>NUCLEOTIDE SEQUENCE [LARGE SCALE GENOMIC DNA]</scope>
    <source>
        <strain evidence="7">DSM 14884 / JCM 11576 / T1</strain>
    </source>
</reference>
<keyword evidence="3 5" id="KW-1133">Transmembrane helix</keyword>
<protein>
    <recommendedName>
        <fullName evidence="5">Probable membrane transporter protein</fullName>
    </recommendedName>
</protein>
<dbReference type="EMBL" id="CP002630">
    <property type="protein sequence ID" value="AEB12598.1"/>
    <property type="molecule type" value="Genomic_DNA"/>
</dbReference>
<keyword evidence="7" id="KW-1185">Reference proteome</keyword>
<evidence type="ECO:0000256" key="2">
    <source>
        <dbReference type="ARBA" id="ARBA00022692"/>
    </source>
</evidence>
<evidence type="ECO:0000256" key="5">
    <source>
        <dbReference type="RuleBase" id="RU363041"/>
    </source>
</evidence>
<name>F2NR20_MARHT</name>
<dbReference type="PANTHER" id="PTHR43701:SF2">
    <property type="entry name" value="MEMBRANE TRANSPORTER PROTEIN YJNA-RELATED"/>
    <property type="match status" value="1"/>
</dbReference>
<dbReference type="RefSeq" id="WP_013704644.1">
    <property type="nucleotide sequence ID" value="NC_015387.1"/>
</dbReference>
<evidence type="ECO:0000256" key="1">
    <source>
        <dbReference type="ARBA" id="ARBA00004141"/>
    </source>
</evidence>
<feature type="transmembrane region" description="Helical" evidence="5">
    <location>
        <begin position="41"/>
        <end position="60"/>
    </location>
</feature>
<dbReference type="KEGG" id="mhd:Marky_1867"/>
<dbReference type="InterPro" id="IPR002781">
    <property type="entry name" value="TM_pro_TauE-like"/>
</dbReference>
<dbReference type="Pfam" id="PF01925">
    <property type="entry name" value="TauE"/>
    <property type="match status" value="1"/>
</dbReference>
<dbReference type="InterPro" id="IPR051598">
    <property type="entry name" value="TSUP/Inactive_protease-like"/>
</dbReference>
<feature type="transmembrane region" description="Helical" evidence="5">
    <location>
        <begin position="172"/>
        <end position="189"/>
    </location>
</feature>
<dbReference type="GO" id="GO:0005886">
    <property type="term" value="C:plasma membrane"/>
    <property type="evidence" value="ECO:0007669"/>
    <property type="project" value="UniProtKB-SubCell"/>
</dbReference>
<keyword evidence="4 5" id="KW-0472">Membrane</keyword>
<proteinExistence type="inferred from homology"/>
<accession>F2NR20</accession>
<gene>
    <name evidence="6" type="ordered locus">Marky_1867</name>
</gene>
<dbReference type="HOGENOM" id="CLU_045498_1_0_0"/>
<dbReference type="eggNOG" id="COG0730">
    <property type="taxonomic scope" value="Bacteria"/>
</dbReference>
<evidence type="ECO:0000313" key="6">
    <source>
        <dbReference type="EMBL" id="AEB12598.1"/>
    </source>
</evidence>
<feature type="transmembrane region" description="Helical" evidence="5">
    <location>
        <begin position="227"/>
        <end position="246"/>
    </location>
</feature>
<feature type="transmembrane region" description="Helical" evidence="5">
    <location>
        <begin position="72"/>
        <end position="90"/>
    </location>
</feature>
<dbReference type="AlphaFoldDB" id="F2NR20"/>
<feature type="transmembrane region" description="Helical" evidence="5">
    <location>
        <begin position="196"/>
        <end position="215"/>
    </location>
</feature>
<feature type="transmembrane region" description="Helical" evidence="5">
    <location>
        <begin position="129"/>
        <end position="152"/>
    </location>
</feature>